<dbReference type="Proteomes" id="UP000601789">
    <property type="component" value="Unassembled WGS sequence"/>
</dbReference>
<keyword evidence="3" id="KW-1185">Reference proteome</keyword>
<dbReference type="RefSeq" id="WP_198477010.1">
    <property type="nucleotide sequence ID" value="NZ_JADGMQ010000009.1"/>
</dbReference>
<dbReference type="EMBL" id="JADGMQ010000009">
    <property type="protein sequence ID" value="MBI1621601.1"/>
    <property type="molecule type" value="Genomic_DNA"/>
</dbReference>
<proteinExistence type="predicted"/>
<feature type="region of interest" description="Disordered" evidence="1">
    <location>
        <begin position="516"/>
        <end position="545"/>
    </location>
</feature>
<sequence>MPLISAKSATIGAAGVSLLLAAYCLDQGRQYWDAPSPGISLEVTGTTADDSYSSSDAVQLLAQVVSEESASPSETKAEPAPAEVDESALRYFARQGDTRRLEIEIARLKALYPDWTPPADPLATPTQTDDSLEEFWQLYSEGKLGEVRQKIAERQAADQDWRPPGDLLDRLALAEARERLINSSELDQYGTVISVATDNPQLLTCSEVDVLWRVAEAFVHTDREQRGYDAYKYILTNCDDTNERVATMQNASQLLSAPLIADLLRLERKDDQGVGEFAAIRNDLARDAVARGSKDAEVAVPREELKRVEETAEAEKLPSDARLLGWYYLQRKDHTVAEKWFRMALDEEPSADAAEGLALALIEREAYADAEDLMHRWRGDSDNTRIVYLAAAANLLGVEPRPLLSSEVLDRIVAEVAASKHVEGARQLGWYSRAFEQHATAKAWFITALGWDPQDEPSAYGLALTHHLFGELAELAQIKKAWEGRSERIQLVGIAPTEPAPATSMRTDQVAVAPMPTARPETTRPVRAPAAKPAASAPRRGCTNHVHPESLQPSAALNRGWCLLDVNRPIEAAKAFEVALRSGSGQVQRDAAYGQSLAYLRAGLVNDAAVAATRAPQSQARASELQTSILAERALGAFERGRYVEALVALDQRAQIAPERVDLMVIRGYAYMKLNRLGDARRVFEAAAGTGNRNAIRGLADVRNMINP</sequence>
<dbReference type="SUPFAM" id="SSF48452">
    <property type="entry name" value="TPR-like"/>
    <property type="match status" value="2"/>
</dbReference>
<dbReference type="Gene3D" id="1.25.40.10">
    <property type="entry name" value="Tetratricopeptide repeat domain"/>
    <property type="match status" value="2"/>
</dbReference>
<comment type="caution">
    <text evidence="2">The sequence shown here is derived from an EMBL/GenBank/DDBJ whole genome shotgun (WGS) entry which is preliminary data.</text>
</comment>
<gene>
    <name evidence="2" type="ORF">IOD40_13140</name>
</gene>
<evidence type="ECO:0000313" key="3">
    <source>
        <dbReference type="Proteomes" id="UP000601789"/>
    </source>
</evidence>
<feature type="compositionally biased region" description="Low complexity" evidence="1">
    <location>
        <begin position="525"/>
        <end position="540"/>
    </location>
</feature>
<protein>
    <submittedName>
        <fullName evidence="2">Tetratricopeptide repeat protein</fullName>
    </submittedName>
</protein>
<reference evidence="2 3" key="1">
    <citation type="submission" date="2020-10" db="EMBL/GenBank/DDBJ databases">
        <title>Aquamicrobium zhengzhouensis sp. nov., a exopolysaccharide producing bacterium isolated from farmland soil.</title>
        <authorList>
            <person name="Wang X."/>
        </authorList>
    </citation>
    <scope>NUCLEOTIDE SEQUENCE [LARGE SCALE GENOMIC DNA]</scope>
    <source>
        <strain evidence="3">cd-1</strain>
    </source>
</reference>
<evidence type="ECO:0000256" key="1">
    <source>
        <dbReference type="SAM" id="MobiDB-lite"/>
    </source>
</evidence>
<accession>A0ABS0SEB7</accession>
<name>A0ABS0SEB7_9HYPH</name>
<evidence type="ECO:0000313" key="2">
    <source>
        <dbReference type="EMBL" id="MBI1621601.1"/>
    </source>
</evidence>
<dbReference type="InterPro" id="IPR011990">
    <property type="entry name" value="TPR-like_helical_dom_sf"/>
</dbReference>
<organism evidence="2 3">
    <name type="scientific">Aquamicrobium zhengzhouense</name>
    <dbReference type="NCBI Taxonomy" id="2781738"/>
    <lineage>
        <taxon>Bacteria</taxon>
        <taxon>Pseudomonadati</taxon>
        <taxon>Pseudomonadota</taxon>
        <taxon>Alphaproteobacteria</taxon>
        <taxon>Hyphomicrobiales</taxon>
        <taxon>Phyllobacteriaceae</taxon>
        <taxon>Aquamicrobium</taxon>
    </lineage>
</organism>